<evidence type="ECO:0000313" key="10">
    <source>
        <dbReference type="EMBL" id="TSD68561.1"/>
    </source>
</evidence>
<evidence type="ECO:0000256" key="8">
    <source>
        <dbReference type="SAM" id="Phobius"/>
    </source>
</evidence>
<dbReference type="InterPro" id="IPR004638">
    <property type="entry name" value="EmrB-like"/>
</dbReference>
<gene>
    <name evidence="10" type="ORF">FNM00_02090</name>
</gene>
<comment type="similarity">
    <text evidence="2">Belongs to the major facilitator superfamily. EmrB family.</text>
</comment>
<keyword evidence="4" id="KW-1003">Cell membrane</keyword>
<feature type="domain" description="Major facilitator superfamily (MFS) profile" evidence="9">
    <location>
        <begin position="1"/>
        <end position="466"/>
    </location>
</feature>
<dbReference type="PRINTS" id="PR01036">
    <property type="entry name" value="TCRTETB"/>
</dbReference>
<dbReference type="Pfam" id="PF07690">
    <property type="entry name" value="MFS_1"/>
    <property type="match status" value="1"/>
</dbReference>
<evidence type="ECO:0000256" key="2">
    <source>
        <dbReference type="ARBA" id="ARBA00008537"/>
    </source>
</evidence>
<evidence type="ECO:0000256" key="1">
    <source>
        <dbReference type="ARBA" id="ARBA00004651"/>
    </source>
</evidence>
<feature type="transmembrane region" description="Helical" evidence="8">
    <location>
        <begin position="88"/>
        <end position="109"/>
    </location>
</feature>
<dbReference type="Gene3D" id="1.20.1720.10">
    <property type="entry name" value="Multidrug resistance protein D"/>
    <property type="match status" value="1"/>
</dbReference>
<proteinExistence type="inferred from homology"/>
<evidence type="ECO:0000259" key="9">
    <source>
        <dbReference type="PROSITE" id="PS50850"/>
    </source>
</evidence>
<feature type="transmembrane region" description="Helical" evidence="8">
    <location>
        <begin position="345"/>
        <end position="366"/>
    </location>
</feature>
<dbReference type="EMBL" id="VLNT01000001">
    <property type="protein sequence ID" value="TSD68561.1"/>
    <property type="molecule type" value="Genomic_DNA"/>
</dbReference>
<feature type="transmembrane region" description="Helical" evidence="8">
    <location>
        <begin position="291"/>
        <end position="312"/>
    </location>
</feature>
<evidence type="ECO:0000256" key="3">
    <source>
        <dbReference type="ARBA" id="ARBA00022448"/>
    </source>
</evidence>
<dbReference type="Proteomes" id="UP000316988">
    <property type="component" value="Unassembled WGS sequence"/>
</dbReference>
<dbReference type="SUPFAM" id="SSF103473">
    <property type="entry name" value="MFS general substrate transporter"/>
    <property type="match status" value="1"/>
</dbReference>
<comment type="subcellular location">
    <subcellularLocation>
        <location evidence="1">Cell membrane</location>
        <topology evidence="1">Multi-pass membrane protein</topology>
    </subcellularLocation>
</comment>
<dbReference type="FunFam" id="1.20.1720.10:FF:000021">
    <property type="entry name" value="Drug resistance transporter, EmrB/QacA subfamily"/>
    <property type="match status" value="1"/>
</dbReference>
<dbReference type="GO" id="GO:0005886">
    <property type="term" value="C:plasma membrane"/>
    <property type="evidence" value="ECO:0007669"/>
    <property type="project" value="UniProtKB-SubCell"/>
</dbReference>
<accession>A0A554SQC5</accession>
<feature type="transmembrane region" description="Helical" evidence="8">
    <location>
        <begin position="255"/>
        <end position="279"/>
    </location>
</feature>
<dbReference type="InterPro" id="IPR036259">
    <property type="entry name" value="MFS_trans_sf"/>
</dbReference>
<sequence>MVIGFFMILVDTTIVSVATPAIRSALQTDYNTVIWVTSAYLLAYAVPLLITGRLGDRVGPKNVYLVGLALFTLASLWCAVTTTIEMLIVARVFQGLGASMMTPQTMAVITRTFPPESRGRAMALWGATAGVATLVGPVLGGVLVDSAGWEWIFFVNVPVGIIGFALAWRLVPRLETHARSFDWVGVVLSAAAMFLIVFGIQEGERYDWGQITGIVSVPALIALGLVVGAIFLWWQSRVRREPLVPLQLFRERNFSVSNAAISMVSFSVTAMSFPFMLWAQTARGWSPTESGMLLIPMAVVTAAMAPIVGRWTDRVAPRLLASIGFGVSGGSILFMSQTVTPDSPVWLILIATALVGFGNAFLWSPLAATATRRLPMVSAGAGSGVYNATRQIGAVLGSAAIAAAISSRLAAHLPQAASAGSEGAGPTALPPEAAEPFSTAMSQALLVPAAAFLLGLLIVQFFPRPR</sequence>
<feature type="transmembrane region" description="Helical" evidence="8">
    <location>
        <begin position="63"/>
        <end position="82"/>
    </location>
</feature>
<feature type="transmembrane region" description="Helical" evidence="8">
    <location>
        <begin position="183"/>
        <end position="201"/>
    </location>
</feature>
<feature type="transmembrane region" description="Helical" evidence="8">
    <location>
        <begin position="213"/>
        <end position="234"/>
    </location>
</feature>
<dbReference type="InterPro" id="IPR011701">
    <property type="entry name" value="MFS"/>
</dbReference>
<dbReference type="AlphaFoldDB" id="A0A554SQC5"/>
<keyword evidence="11" id="KW-1185">Reference proteome</keyword>
<evidence type="ECO:0000256" key="4">
    <source>
        <dbReference type="ARBA" id="ARBA00022475"/>
    </source>
</evidence>
<dbReference type="OrthoDB" id="9812221at2"/>
<keyword evidence="5 8" id="KW-0812">Transmembrane</keyword>
<evidence type="ECO:0000256" key="6">
    <source>
        <dbReference type="ARBA" id="ARBA00022989"/>
    </source>
</evidence>
<dbReference type="GO" id="GO:0022857">
    <property type="term" value="F:transmembrane transporter activity"/>
    <property type="evidence" value="ECO:0007669"/>
    <property type="project" value="InterPro"/>
</dbReference>
<dbReference type="PANTHER" id="PTHR42718">
    <property type="entry name" value="MAJOR FACILITATOR SUPERFAMILY MULTIDRUG TRANSPORTER MFSC"/>
    <property type="match status" value="1"/>
</dbReference>
<keyword evidence="6 8" id="KW-1133">Transmembrane helix</keyword>
<organism evidence="10 11">
    <name type="scientific">Aeromicrobium piscarium</name>
    <dbReference type="NCBI Taxonomy" id="2590901"/>
    <lineage>
        <taxon>Bacteria</taxon>
        <taxon>Bacillati</taxon>
        <taxon>Actinomycetota</taxon>
        <taxon>Actinomycetes</taxon>
        <taxon>Propionibacteriales</taxon>
        <taxon>Nocardioidaceae</taxon>
        <taxon>Aeromicrobium</taxon>
    </lineage>
</organism>
<evidence type="ECO:0000256" key="7">
    <source>
        <dbReference type="ARBA" id="ARBA00023136"/>
    </source>
</evidence>
<feature type="transmembrane region" description="Helical" evidence="8">
    <location>
        <begin position="33"/>
        <end position="51"/>
    </location>
</feature>
<feature type="transmembrane region" description="Helical" evidence="8">
    <location>
        <begin position="444"/>
        <end position="462"/>
    </location>
</feature>
<name>A0A554SQC5_9ACTN</name>
<feature type="transmembrane region" description="Helical" evidence="8">
    <location>
        <begin position="121"/>
        <end position="139"/>
    </location>
</feature>
<feature type="transmembrane region" description="Helical" evidence="8">
    <location>
        <begin position="151"/>
        <end position="171"/>
    </location>
</feature>
<dbReference type="Gene3D" id="1.20.1250.20">
    <property type="entry name" value="MFS general substrate transporter like domains"/>
    <property type="match status" value="1"/>
</dbReference>
<dbReference type="PROSITE" id="PS50850">
    <property type="entry name" value="MFS"/>
    <property type="match status" value="1"/>
</dbReference>
<feature type="transmembrane region" description="Helical" evidence="8">
    <location>
        <begin position="319"/>
        <end position="339"/>
    </location>
</feature>
<keyword evidence="7 8" id="KW-0472">Membrane</keyword>
<evidence type="ECO:0000256" key="5">
    <source>
        <dbReference type="ARBA" id="ARBA00022692"/>
    </source>
</evidence>
<dbReference type="NCBIfam" id="TIGR00711">
    <property type="entry name" value="efflux_EmrB"/>
    <property type="match status" value="1"/>
</dbReference>
<protein>
    <submittedName>
        <fullName evidence="10">DHA2 family efflux MFS transporter permease subunit</fullName>
    </submittedName>
</protein>
<keyword evidence="3" id="KW-0813">Transport</keyword>
<reference evidence="10 11" key="1">
    <citation type="submission" date="2019-07" db="EMBL/GenBank/DDBJ databases">
        <authorList>
            <person name="Zhao L.H."/>
        </authorList>
    </citation>
    <scope>NUCLEOTIDE SEQUENCE [LARGE SCALE GENOMIC DNA]</scope>
    <source>
        <strain evidence="10 11">Co35</strain>
    </source>
</reference>
<comment type="caution">
    <text evidence="10">The sequence shown here is derived from an EMBL/GenBank/DDBJ whole genome shotgun (WGS) entry which is preliminary data.</text>
</comment>
<evidence type="ECO:0000313" key="11">
    <source>
        <dbReference type="Proteomes" id="UP000316988"/>
    </source>
</evidence>
<dbReference type="CDD" id="cd17321">
    <property type="entry name" value="MFS_MMR_MDR_like"/>
    <property type="match status" value="1"/>
</dbReference>
<dbReference type="PANTHER" id="PTHR42718:SF42">
    <property type="entry name" value="EXPORT PROTEIN"/>
    <property type="match status" value="1"/>
</dbReference>
<dbReference type="InterPro" id="IPR020846">
    <property type="entry name" value="MFS_dom"/>
</dbReference>